<dbReference type="EMBL" id="LAZR01022873">
    <property type="protein sequence ID" value="KKL80367.1"/>
    <property type="molecule type" value="Genomic_DNA"/>
</dbReference>
<name>A0A0F9HYZ1_9ZZZZ</name>
<feature type="non-terminal residue" evidence="1">
    <location>
        <position position="72"/>
    </location>
</feature>
<organism evidence="1">
    <name type="scientific">marine sediment metagenome</name>
    <dbReference type="NCBI Taxonomy" id="412755"/>
    <lineage>
        <taxon>unclassified sequences</taxon>
        <taxon>metagenomes</taxon>
        <taxon>ecological metagenomes</taxon>
    </lineage>
</organism>
<dbReference type="AlphaFoldDB" id="A0A0F9HYZ1"/>
<proteinExistence type="predicted"/>
<accession>A0A0F9HYZ1</accession>
<comment type="caution">
    <text evidence="1">The sequence shown here is derived from an EMBL/GenBank/DDBJ whole genome shotgun (WGS) entry which is preliminary data.</text>
</comment>
<sequence length="72" mass="8109">MWPYISSTPRYLNSSKLQQVHPLEGLLKQLGRQDLLVLDEMGYVCVNPSPKVVRPLPSSVLMWDSTANARPS</sequence>
<evidence type="ECO:0000313" key="1">
    <source>
        <dbReference type="EMBL" id="KKL80367.1"/>
    </source>
</evidence>
<protein>
    <submittedName>
        <fullName evidence="1">Uncharacterized protein</fullName>
    </submittedName>
</protein>
<gene>
    <name evidence="1" type="ORF">LCGC14_2005460</name>
</gene>
<reference evidence="1" key="1">
    <citation type="journal article" date="2015" name="Nature">
        <title>Complex archaea that bridge the gap between prokaryotes and eukaryotes.</title>
        <authorList>
            <person name="Spang A."/>
            <person name="Saw J.H."/>
            <person name="Jorgensen S.L."/>
            <person name="Zaremba-Niedzwiedzka K."/>
            <person name="Martijn J."/>
            <person name="Lind A.E."/>
            <person name="van Eijk R."/>
            <person name="Schleper C."/>
            <person name="Guy L."/>
            <person name="Ettema T.J."/>
        </authorList>
    </citation>
    <scope>NUCLEOTIDE SEQUENCE</scope>
</reference>